<protein>
    <submittedName>
        <fullName evidence="1">Uncharacterized protein</fullName>
    </submittedName>
</protein>
<dbReference type="KEGG" id="psco:LY89DRAFT_211686"/>
<evidence type="ECO:0000313" key="1">
    <source>
        <dbReference type="EMBL" id="KUJ12647.1"/>
    </source>
</evidence>
<dbReference type="EMBL" id="KQ947424">
    <property type="protein sequence ID" value="KUJ12647.1"/>
    <property type="molecule type" value="Genomic_DNA"/>
</dbReference>
<gene>
    <name evidence="1" type="ORF">LY89DRAFT_211686</name>
</gene>
<proteinExistence type="predicted"/>
<sequence length="160" mass="17741">MLDSLSTKCSLLEAEYGHGVAEMMVTADQRLITARSGWIDCVRLRDFSLKAVSSTLHEQWLGRSGGLHRPVFKLNLAGPPYQPLLDGLNGGGAKKHPDYVSRICNVMDSFQSCMSRDMHLFSLTCNMLNVLATDRLSTPLLQPIDLLQHGYRGPGPTRQK</sequence>
<evidence type="ECO:0000313" key="2">
    <source>
        <dbReference type="Proteomes" id="UP000070700"/>
    </source>
</evidence>
<dbReference type="GeneID" id="28815601"/>
<reference evidence="1 2" key="1">
    <citation type="submission" date="2015-10" db="EMBL/GenBank/DDBJ databases">
        <title>Full genome of DAOMC 229536 Phialocephala scopiformis, a fungal endophyte of spruce producing the potent anti-insectan compound rugulosin.</title>
        <authorList>
            <consortium name="DOE Joint Genome Institute"/>
            <person name="Walker A.K."/>
            <person name="Frasz S.L."/>
            <person name="Seifert K.A."/>
            <person name="Miller J.D."/>
            <person name="Mondo S.J."/>
            <person name="Labutti K."/>
            <person name="Lipzen A."/>
            <person name="Dockter R."/>
            <person name="Kennedy M."/>
            <person name="Grigoriev I.V."/>
            <person name="Spatafora J.W."/>
        </authorList>
    </citation>
    <scope>NUCLEOTIDE SEQUENCE [LARGE SCALE GENOMIC DNA]</scope>
    <source>
        <strain evidence="1 2">CBS 120377</strain>
    </source>
</reference>
<organism evidence="1 2">
    <name type="scientific">Mollisia scopiformis</name>
    <name type="common">Conifer needle endophyte fungus</name>
    <name type="synonym">Phialocephala scopiformis</name>
    <dbReference type="NCBI Taxonomy" id="149040"/>
    <lineage>
        <taxon>Eukaryota</taxon>
        <taxon>Fungi</taxon>
        <taxon>Dikarya</taxon>
        <taxon>Ascomycota</taxon>
        <taxon>Pezizomycotina</taxon>
        <taxon>Leotiomycetes</taxon>
        <taxon>Helotiales</taxon>
        <taxon>Mollisiaceae</taxon>
        <taxon>Mollisia</taxon>
    </lineage>
</organism>
<accession>A0A194WYG0</accession>
<dbReference type="InParanoid" id="A0A194WYG0"/>
<name>A0A194WYG0_MOLSC</name>
<keyword evidence="2" id="KW-1185">Reference proteome</keyword>
<dbReference type="RefSeq" id="XP_018067002.1">
    <property type="nucleotide sequence ID" value="XM_018205875.1"/>
</dbReference>
<dbReference type="AlphaFoldDB" id="A0A194WYG0"/>
<dbReference type="Proteomes" id="UP000070700">
    <property type="component" value="Unassembled WGS sequence"/>
</dbReference>